<evidence type="ECO:0000313" key="3">
    <source>
        <dbReference type="Proteomes" id="UP001355207"/>
    </source>
</evidence>
<dbReference type="AlphaFoldDB" id="A0AAX4K5I0"/>
<feature type="region of interest" description="Disordered" evidence="1">
    <location>
        <begin position="84"/>
        <end position="120"/>
    </location>
</feature>
<sequence length="455" mass="51695">MVQTITASCHCKLFSHTIEISDEIVENKLPISETTCSCDACRFRTGQICILTLSAKITETFPSKEVLSKLKRYDQKCGFSIGKKKDDNDSQSNSSTNNNMKIEEDDSENKNDHDDSANKDGLNKYSSTTSCDGTIITQFFCGNCGTKIYLQVSDIFDEKVEIGMWLLGCLDKIQLNDNNGKYLVDLKGHHFLDDTKDGGIANIWNRFNGNELMRYHDSLELWEPKSIKTTIISNEGKVNELKEKEEEEMLNLHCKCNNFNVYVRRPKPELPLPENCYWYQHPYDDKGVPQRYMASWCACNSCRITTGSSIPAHSWVQIPFRDIFTSNSTSSSPELFIKGEMTPTTEIPGLTKYQSSPDNKDISRYFCECCGSSIMYFDQSRSFIGSFPIGLNDSSPLNGTLNQSWFSWWTGESGVSFPPPINAYEDGEKRWGKLIMKEFEDGLISWGKSIGQRQK</sequence>
<reference evidence="2 3" key="1">
    <citation type="submission" date="2024-01" db="EMBL/GenBank/DDBJ databases">
        <title>Comparative genomics of Cryptococcus and Kwoniella reveals pathogenesis evolution and contrasting modes of karyotype evolution via chromosome fusion or intercentromeric recombination.</title>
        <authorList>
            <person name="Coelho M.A."/>
            <person name="David-Palma M."/>
            <person name="Shea T."/>
            <person name="Bowers K."/>
            <person name="McGinley-Smith S."/>
            <person name="Mohammad A.W."/>
            <person name="Gnirke A."/>
            <person name="Yurkov A.M."/>
            <person name="Nowrousian M."/>
            <person name="Sun S."/>
            <person name="Cuomo C.A."/>
            <person name="Heitman J."/>
        </authorList>
    </citation>
    <scope>NUCLEOTIDE SEQUENCE [LARGE SCALE GENOMIC DNA]</scope>
    <source>
        <strain evidence="2 3">CBS 6074</strain>
    </source>
</reference>
<dbReference type="SUPFAM" id="SSF51316">
    <property type="entry name" value="Mss4-like"/>
    <property type="match status" value="1"/>
</dbReference>
<dbReference type="PANTHER" id="PTHR33337:SF30">
    <property type="entry name" value="DUF636 DOMAIN PROTEIN (AFU_ORTHOLOGUE AFUA_1G03180)"/>
    <property type="match status" value="1"/>
</dbReference>
<dbReference type="Gene3D" id="2.170.150.70">
    <property type="match status" value="1"/>
</dbReference>
<gene>
    <name evidence="2" type="ORF">L201_006984</name>
</gene>
<proteinExistence type="predicted"/>
<dbReference type="RefSeq" id="XP_066078792.1">
    <property type="nucleotide sequence ID" value="XM_066222695.1"/>
</dbReference>
<dbReference type="Proteomes" id="UP001355207">
    <property type="component" value="Chromosome 9"/>
</dbReference>
<evidence type="ECO:0000313" key="2">
    <source>
        <dbReference type="EMBL" id="WWC92030.1"/>
    </source>
</evidence>
<feature type="compositionally biased region" description="Basic and acidic residues" evidence="1">
    <location>
        <begin position="108"/>
        <end position="120"/>
    </location>
</feature>
<keyword evidence="3" id="KW-1185">Reference proteome</keyword>
<accession>A0AAX4K5I0</accession>
<dbReference type="EMBL" id="CP144106">
    <property type="protein sequence ID" value="WWC92030.1"/>
    <property type="molecule type" value="Genomic_DNA"/>
</dbReference>
<dbReference type="GeneID" id="91097653"/>
<protein>
    <recommendedName>
        <fullName evidence="4">CENP-V/GFA domain-containing protein</fullName>
    </recommendedName>
</protein>
<organism evidence="2 3">
    <name type="scientific">Kwoniella dendrophila CBS 6074</name>
    <dbReference type="NCBI Taxonomy" id="1295534"/>
    <lineage>
        <taxon>Eukaryota</taxon>
        <taxon>Fungi</taxon>
        <taxon>Dikarya</taxon>
        <taxon>Basidiomycota</taxon>
        <taxon>Agaricomycotina</taxon>
        <taxon>Tremellomycetes</taxon>
        <taxon>Tremellales</taxon>
        <taxon>Cryptococcaceae</taxon>
        <taxon>Kwoniella</taxon>
    </lineage>
</organism>
<feature type="compositionally biased region" description="Low complexity" evidence="1">
    <location>
        <begin position="90"/>
        <end position="100"/>
    </location>
</feature>
<evidence type="ECO:0000256" key="1">
    <source>
        <dbReference type="SAM" id="MobiDB-lite"/>
    </source>
</evidence>
<dbReference type="Gene3D" id="3.90.1590.10">
    <property type="entry name" value="glutathione-dependent formaldehyde- activating enzyme (gfa)"/>
    <property type="match status" value="1"/>
</dbReference>
<name>A0AAX4K5I0_9TREE</name>
<evidence type="ECO:0008006" key="4">
    <source>
        <dbReference type="Google" id="ProtNLM"/>
    </source>
</evidence>
<dbReference type="PANTHER" id="PTHR33337">
    <property type="entry name" value="GFA DOMAIN-CONTAINING PROTEIN"/>
    <property type="match status" value="1"/>
</dbReference>
<dbReference type="InterPro" id="IPR011057">
    <property type="entry name" value="Mss4-like_sf"/>
</dbReference>